<dbReference type="PANTHER" id="PTHR34145">
    <property type="entry name" value="OS02G0105600 PROTEIN"/>
    <property type="match status" value="1"/>
</dbReference>
<reference evidence="3" key="1">
    <citation type="submission" date="2024-10" db="EMBL/GenBank/DDBJ databases">
        <authorList>
            <person name="Ryan C."/>
        </authorList>
    </citation>
    <scope>NUCLEOTIDE SEQUENCE [LARGE SCALE GENOMIC DNA]</scope>
</reference>
<dbReference type="InterPro" id="IPR053781">
    <property type="entry name" value="F-box_AtFBL13-like"/>
</dbReference>
<feature type="compositionally biased region" description="Basic residues" evidence="1">
    <location>
        <begin position="1"/>
        <end position="13"/>
    </location>
</feature>
<dbReference type="Pfam" id="PF08387">
    <property type="entry name" value="FBD"/>
    <property type="match status" value="1"/>
</dbReference>
<dbReference type="InterPro" id="IPR053772">
    <property type="entry name" value="At1g61320/At1g61330-like"/>
</dbReference>
<proteinExistence type="predicted"/>
<dbReference type="InterPro" id="IPR036047">
    <property type="entry name" value="F-box-like_dom_sf"/>
</dbReference>
<evidence type="ECO:0000313" key="4">
    <source>
        <dbReference type="Proteomes" id="UP001497457"/>
    </source>
</evidence>
<gene>
    <name evidence="3" type="ORF">URODEC1_LOCUS42429</name>
</gene>
<dbReference type="SUPFAM" id="SSF81383">
    <property type="entry name" value="F-box domain"/>
    <property type="match status" value="1"/>
</dbReference>
<keyword evidence="4" id="KW-1185">Reference proteome</keyword>
<name>A0ABC8ZBG4_9POAL</name>
<dbReference type="PANTHER" id="PTHR34145:SF65">
    <property type="entry name" value="FBD DOMAIN-CONTAINING PROTEIN"/>
    <property type="match status" value="1"/>
</dbReference>
<dbReference type="InterPro" id="IPR006566">
    <property type="entry name" value="FBD"/>
</dbReference>
<dbReference type="Gene3D" id="3.80.10.10">
    <property type="entry name" value="Ribonuclease Inhibitor"/>
    <property type="match status" value="1"/>
</dbReference>
<feature type="domain" description="F-box" evidence="2">
    <location>
        <begin position="24"/>
        <end position="57"/>
    </location>
</feature>
<dbReference type="InterPro" id="IPR006553">
    <property type="entry name" value="Leu-rich_rpt_Cys-con_subtyp"/>
</dbReference>
<dbReference type="InterPro" id="IPR055411">
    <property type="entry name" value="LRR_FXL15/At3g58940/PEG3-like"/>
</dbReference>
<dbReference type="PROSITE" id="PS50181">
    <property type="entry name" value="FBOX"/>
    <property type="match status" value="1"/>
</dbReference>
<evidence type="ECO:0000313" key="3">
    <source>
        <dbReference type="EMBL" id="CAL4957255.1"/>
    </source>
</evidence>
<feature type="region of interest" description="Disordered" evidence="1">
    <location>
        <begin position="1"/>
        <end position="24"/>
    </location>
</feature>
<dbReference type="InterPro" id="IPR001810">
    <property type="entry name" value="F-box_dom"/>
</dbReference>
<dbReference type="Pfam" id="PF00646">
    <property type="entry name" value="F-box"/>
    <property type="match status" value="1"/>
</dbReference>
<protein>
    <recommendedName>
        <fullName evidence="2">F-box domain-containing protein</fullName>
    </recommendedName>
</protein>
<accession>A0ABC8ZBG4</accession>
<organism evidence="3 4">
    <name type="scientific">Urochloa decumbens</name>
    <dbReference type="NCBI Taxonomy" id="240449"/>
    <lineage>
        <taxon>Eukaryota</taxon>
        <taxon>Viridiplantae</taxon>
        <taxon>Streptophyta</taxon>
        <taxon>Embryophyta</taxon>
        <taxon>Tracheophyta</taxon>
        <taxon>Spermatophyta</taxon>
        <taxon>Magnoliopsida</taxon>
        <taxon>Liliopsida</taxon>
        <taxon>Poales</taxon>
        <taxon>Poaceae</taxon>
        <taxon>PACMAD clade</taxon>
        <taxon>Panicoideae</taxon>
        <taxon>Panicodae</taxon>
        <taxon>Paniceae</taxon>
        <taxon>Melinidinae</taxon>
        <taxon>Urochloa</taxon>
    </lineage>
</organism>
<dbReference type="EMBL" id="OZ075128">
    <property type="protein sequence ID" value="CAL4957255.1"/>
    <property type="molecule type" value="Genomic_DNA"/>
</dbReference>
<dbReference type="SMART" id="SM00367">
    <property type="entry name" value="LRR_CC"/>
    <property type="match status" value="2"/>
</dbReference>
<dbReference type="Pfam" id="PF24758">
    <property type="entry name" value="LRR_At5g56370"/>
    <property type="match status" value="1"/>
</dbReference>
<dbReference type="CDD" id="cd22160">
    <property type="entry name" value="F-box_AtFBL13-like"/>
    <property type="match status" value="1"/>
</dbReference>
<sequence>MESHSRRRCRRRSNVAGSAMEEEEDRLSSLPDDLLHSILRSLPLKNAARTSALSRRWAPQWLRALASSPAIDLTDRDFARGHGAGAFGLDVVGWVAAAVARGARDVEVDLAPPQKDEDADLGAAALMELPSDVFRARSSLERLSLGGFSLAAVALPAAGLAGLRSLSLTNTNVTDEAVQAVLAGCPAIESLALTRCPLLSSVSVASETLRVLQLLGCPAVRELRVVAPALESFAFLGPVYFRVTEDYEIPVELGVTETTAIPALRDACMCHLGFGEYENPSAQDYEYPFLYYVAHTRVLTLCYIGLLLIYEQSTYDETAYTDLPNLEELQLLMSSMDNEGNEGLEHVSKFFMFSQLPVLERLFVHLPSDGGSCSEAVLTDESDDDDDDIVLVLDYEVVLDRLTLIKVVNFRGARRELRLLRFFLKRAPVLEQLVLATKGHSRAGVGDAQGVARRAHLRLPAQRR</sequence>
<dbReference type="InterPro" id="IPR032675">
    <property type="entry name" value="LRR_dom_sf"/>
</dbReference>
<dbReference type="Gene3D" id="1.20.1280.50">
    <property type="match status" value="1"/>
</dbReference>
<evidence type="ECO:0000256" key="1">
    <source>
        <dbReference type="SAM" id="MobiDB-lite"/>
    </source>
</evidence>
<dbReference type="SUPFAM" id="SSF52047">
    <property type="entry name" value="RNI-like"/>
    <property type="match status" value="1"/>
</dbReference>
<evidence type="ECO:0000259" key="2">
    <source>
        <dbReference type="PROSITE" id="PS50181"/>
    </source>
</evidence>
<dbReference type="Proteomes" id="UP001497457">
    <property type="component" value="Chromosome 18b"/>
</dbReference>
<dbReference type="AlphaFoldDB" id="A0ABC8ZBG4"/>